<keyword evidence="3" id="KW-1185">Reference proteome</keyword>
<dbReference type="AlphaFoldDB" id="A0A857J4D3"/>
<evidence type="ECO:0000256" key="1">
    <source>
        <dbReference type="SAM" id="MobiDB-lite"/>
    </source>
</evidence>
<evidence type="ECO:0000313" key="2">
    <source>
        <dbReference type="EMBL" id="QHI97728.1"/>
    </source>
</evidence>
<dbReference type="Proteomes" id="UP000464787">
    <property type="component" value="Chromosome"/>
</dbReference>
<organism evidence="2 3">
    <name type="scientific">Xylophilus rhododendri</name>
    <dbReference type="NCBI Taxonomy" id="2697032"/>
    <lineage>
        <taxon>Bacteria</taxon>
        <taxon>Pseudomonadati</taxon>
        <taxon>Pseudomonadota</taxon>
        <taxon>Betaproteobacteria</taxon>
        <taxon>Burkholderiales</taxon>
        <taxon>Xylophilus</taxon>
    </lineage>
</organism>
<dbReference type="InterPro" id="IPR037151">
    <property type="entry name" value="AlkB-like_sf"/>
</dbReference>
<feature type="compositionally biased region" description="Polar residues" evidence="1">
    <location>
        <begin position="8"/>
        <end position="18"/>
    </location>
</feature>
<sequence>MPARRPSSELQDPRQSGLFSFAQAPPVLPPGMVYQPDFLTPAEERHWLAVLGTLPLVEVQHRSAGAGRRVIRYGGSTENDDNRQPSAGPLPEVLEPLRHRAAGWLRIGPDRLVETVVAEYRPGMPSDRHGDEPDGELGAQVSLGAPAMLQLRPSSMGGSAGKPGRRASLHLEVAPRSVYRISGEAGMDWQLSVSAPLVPRWSVTFRTADQRLRVRRPLIEG</sequence>
<dbReference type="EMBL" id="CP047650">
    <property type="protein sequence ID" value="QHI97728.1"/>
    <property type="molecule type" value="Genomic_DNA"/>
</dbReference>
<dbReference type="SUPFAM" id="SSF51197">
    <property type="entry name" value="Clavaminate synthase-like"/>
    <property type="match status" value="1"/>
</dbReference>
<dbReference type="KEGG" id="xyk:GT347_06820"/>
<dbReference type="RefSeq" id="WP_160551246.1">
    <property type="nucleotide sequence ID" value="NZ_CP047650.1"/>
</dbReference>
<name>A0A857J4D3_9BURK</name>
<reference evidence="2 3" key="1">
    <citation type="submission" date="2020-01" db="EMBL/GenBank/DDBJ databases">
        <title>Genome sequencing of strain KACC 21265.</title>
        <authorList>
            <person name="Heo J."/>
            <person name="Kim S.-J."/>
            <person name="Kim J.-S."/>
            <person name="Hong S.-B."/>
            <person name="Kwon S.-W."/>
        </authorList>
    </citation>
    <scope>NUCLEOTIDE SEQUENCE [LARGE SCALE GENOMIC DNA]</scope>
    <source>
        <strain evidence="2 3">KACC 21265</strain>
    </source>
</reference>
<feature type="region of interest" description="Disordered" evidence="1">
    <location>
        <begin position="1"/>
        <end position="22"/>
    </location>
</feature>
<protein>
    <submittedName>
        <fullName evidence="2">2OG-Fe(II) oxygenase</fullName>
    </submittedName>
</protein>
<accession>A0A857J4D3</accession>
<dbReference type="Gene3D" id="2.60.120.590">
    <property type="entry name" value="Alpha-ketoglutarate-dependent dioxygenase AlkB-like"/>
    <property type="match status" value="1"/>
</dbReference>
<evidence type="ECO:0000313" key="3">
    <source>
        <dbReference type="Proteomes" id="UP000464787"/>
    </source>
</evidence>
<proteinExistence type="predicted"/>
<gene>
    <name evidence="2" type="ORF">GT347_06820</name>
</gene>